<protein>
    <submittedName>
        <fullName evidence="1">Uncharacterized protein</fullName>
    </submittedName>
</protein>
<name>A0A0V0Z4C8_9BILA</name>
<dbReference type="EMBL" id="JYDQ01000473">
    <property type="protein sequence ID" value="KRY07394.1"/>
    <property type="molecule type" value="Genomic_DNA"/>
</dbReference>
<proteinExistence type="predicted"/>
<organism evidence="1 2">
    <name type="scientific">Trichinella patagoniensis</name>
    <dbReference type="NCBI Taxonomy" id="990121"/>
    <lineage>
        <taxon>Eukaryota</taxon>
        <taxon>Metazoa</taxon>
        <taxon>Ecdysozoa</taxon>
        <taxon>Nematoda</taxon>
        <taxon>Enoplea</taxon>
        <taxon>Dorylaimia</taxon>
        <taxon>Trichinellida</taxon>
        <taxon>Trichinellidae</taxon>
        <taxon>Trichinella</taxon>
    </lineage>
</organism>
<evidence type="ECO:0000313" key="2">
    <source>
        <dbReference type="Proteomes" id="UP000054783"/>
    </source>
</evidence>
<sequence>LRTFNFESWTEQSPWTESVQSKAIGFITSVLNCDGCTLFDLDIMSNGDLVSVDAKHEKVIKMRSTGERLAERHVHGATRGVSVCMDDRIYVLVEGGPNRRLVFIEINPQDWTADICCALKIYSILAATMLFICLTCKMETSLQFNWKTPFMGWELV</sequence>
<accession>A0A0V0Z4C8</accession>
<reference evidence="1 2" key="1">
    <citation type="submission" date="2015-01" db="EMBL/GenBank/DDBJ databases">
        <title>Evolution of Trichinella species and genotypes.</title>
        <authorList>
            <person name="Korhonen P.K."/>
            <person name="Edoardo P."/>
            <person name="Giuseppe L.R."/>
            <person name="Gasser R.B."/>
        </authorList>
    </citation>
    <scope>NUCLEOTIDE SEQUENCE [LARGE SCALE GENOMIC DNA]</scope>
    <source>
        <strain evidence="1">ISS2496</strain>
    </source>
</reference>
<gene>
    <name evidence="1" type="ORF">T12_2809</name>
</gene>
<dbReference type="AlphaFoldDB" id="A0A0V0Z4C8"/>
<feature type="non-terminal residue" evidence="1">
    <location>
        <position position="1"/>
    </location>
</feature>
<keyword evidence="2" id="KW-1185">Reference proteome</keyword>
<dbReference type="Proteomes" id="UP000054783">
    <property type="component" value="Unassembled WGS sequence"/>
</dbReference>
<evidence type="ECO:0000313" key="1">
    <source>
        <dbReference type="EMBL" id="KRY07394.1"/>
    </source>
</evidence>
<comment type="caution">
    <text evidence="1">The sequence shown here is derived from an EMBL/GenBank/DDBJ whole genome shotgun (WGS) entry which is preliminary data.</text>
</comment>
<feature type="non-terminal residue" evidence="1">
    <location>
        <position position="156"/>
    </location>
</feature>